<dbReference type="PANTHER" id="PTHR11669:SF8">
    <property type="entry name" value="DNA POLYMERASE III SUBUNIT DELTA"/>
    <property type="match status" value="1"/>
</dbReference>
<dbReference type="Proteomes" id="UP000249417">
    <property type="component" value="Unassembled WGS sequence"/>
</dbReference>
<sequence>MFDDFFEEEEFEDAGDSDSATVAAPSLPPANANPDLLAHTEHEKILLKLFNEKKLPHALIFAGPSGIGKTTAAFRLARFLLKHGKDDNQDSLFGDVAPAPTSMDVPQSDPVFSLVASGGHPDLRFFERPMNSTGTAKKTVLDVDTVRKIAPFLRMSSSEGGWRVVIVDEADMMNRQAQNAILKILEEPPPRAMLILICNRLGAMIPTIRSRCRTFHFAPLDAATLENLLKRAAPDITTGEMKLLTALSDGSMGKALTLHEEKGGNTLATLLEFLSGFPDWDWAKLHPYADNLSRTEGAYESFTHIMEWVVQNLTRAKAIGHAALPEILAGNELQALENQYSLGQWIEICEKLGAHFTAINNSNLDKRQGVIGAFGILGGQGA</sequence>
<evidence type="ECO:0000313" key="4">
    <source>
        <dbReference type="Proteomes" id="UP000249417"/>
    </source>
</evidence>
<dbReference type="SMART" id="SM00382">
    <property type="entry name" value="AAA"/>
    <property type="match status" value="1"/>
</dbReference>
<reference evidence="3 4" key="1">
    <citation type="submission" date="2017-08" db="EMBL/GenBank/DDBJ databases">
        <title>Infants hospitalized years apart are colonized by the same room-sourced microbial strains.</title>
        <authorList>
            <person name="Brooks B."/>
            <person name="Olm M.R."/>
            <person name="Firek B.A."/>
            <person name="Baker R."/>
            <person name="Thomas B.C."/>
            <person name="Morowitz M.J."/>
            <person name="Banfield J.F."/>
        </authorList>
    </citation>
    <scope>NUCLEOTIDE SEQUENCE [LARGE SCALE GENOMIC DNA]</scope>
    <source>
        <strain evidence="3">S2_005_002_R2_29</strain>
    </source>
</reference>
<feature type="compositionally biased region" description="Low complexity" evidence="1">
    <location>
        <begin position="23"/>
        <end position="35"/>
    </location>
</feature>
<evidence type="ECO:0000259" key="2">
    <source>
        <dbReference type="SMART" id="SM00382"/>
    </source>
</evidence>
<evidence type="ECO:0000313" key="3">
    <source>
        <dbReference type="EMBL" id="PZQ43243.1"/>
    </source>
</evidence>
<dbReference type="EMBL" id="QFQB01000172">
    <property type="protein sequence ID" value="PZQ43243.1"/>
    <property type="molecule type" value="Genomic_DNA"/>
</dbReference>
<dbReference type="InterPro" id="IPR050238">
    <property type="entry name" value="DNA_Rep/Repair_Clamp_Loader"/>
</dbReference>
<dbReference type="NCBIfam" id="NF005677">
    <property type="entry name" value="PRK07471.1"/>
    <property type="match status" value="1"/>
</dbReference>
<dbReference type="Gene3D" id="3.40.50.300">
    <property type="entry name" value="P-loop containing nucleotide triphosphate hydrolases"/>
    <property type="match status" value="1"/>
</dbReference>
<dbReference type="AlphaFoldDB" id="A0A2W5PL01"/>
<comment type="caution">
    <text evidence="3">The sequence shown here is derived from an EMBL/GenBank/DDBJ whole genome shotgun (WGS) entry which is preliminary data.</text>
</comment>
<feature type="region of interest" description="Disordered" evidence="1">
    <location>
        <begin position="11"/>
        <end position="35"/>
    </location>
</feature>
<dbReference type="GO" id="GO:0006261">
    <property type="term" value="P:DNA-templated DNA replication"/>
    <property type="evidence" value="ECO:0007669"/>
    <property type="project" value="TreeGrafter"/>
</dbReference>
<dbReference type="InterPro" id="IPR027417">
    <property type="entry name" value="P-loop_NTPase"/>
</dbReference>
<protein>
    <submittedName>
        <fullName evidence="3">DNA polymerase III subunit delta</fullName>
    </submittedName>
</protein>
<dbReference type="InterPro" id="IPR003593">
    <property type="entry name" value="AAA+_ATPase"/>
</dbReference>
<accession>A0A2W5PL01</accession>
<proteinExistence type="predicted"/>
<feature type="domain" description="AAA+ ATPase" evidence="2">
    <location>
        <begin position="55"/>
        <end position="220"/>
    </location>
</feature>
<gene>
    <name evidence="3" type="ORF">DI551_12490</name>
</gene>
<organism evidence="3 4">
    <name type="scientific">Micavibrio aeruginosavorus</name>
    <dbReference type="NCBI Taxonomy" id="349221"/>
    <lineage>
        <taxon>Bacteria</taxon>
        <taxon>Pseudomonadati</taxon>
        <taxon>Bdellovibrionota</taxon>
        <taxon>Bdellovibrionia</taxon>
        <taxon>Bdellovibrionales</taxon>
        <taxon>Pseudobdellovibrionaceae</taxon>
        <taxon>Micavibrio</taxon>
    </lineage>
</organism>
<dbReference type="GO" id="GO:0009360">
    <property type="term" value="C:DNA polymerase III complex"/>
    <property type="evidence" value="ECO:0007669"/>
    <property type="project" value="TreeGrafter"/>
</dbReference>
<dbReference type="CDD" id="cd00009">
    <property type="entry name" value="AAA"/>
    <property type="match status" value="1"/>
</dbReference>
<dbReference type="Pfam" id="PF13177">
    <property type="entry name" value="DNA_pol3_delta2"/>
    <property type="match status" value="1"/>
</dbReference>
<dbReference type="SUPFAM" id="SSF52540">
    <property type="entry name" value="P-loop containing nucleoside triphosphate hydrolases"/>
    <property type="match status" value="1"/>
</dbReference>
<name>A0A2W5PL01_9BACT</name>
<evidence type="ECO:0000256" key="1">
    <source>
        <dbReference type="SAM" id="MobiDB-lite"/>
    </source>
</evidence>
<dbReference type="PANTHER" id="PTHR11669">
    <property type="entry name" value="REPLICATION FACTOR C / DNA POLYMERASE III GAMMA-TAU SUBUNIT"/>
    <property type="match status" value="1"/>
</dbReference>